<evidence type="ECO:0000259" key="1">
    <source>
        <dbReference type="Pfam" id="PF04965"/>
    </source>
</evidence>
<gene>
    <name evidence="2" type="primary">tssE</name>
    <name evidence="2" type="ORF">Q0A17_22650</name>
</gene>
<dbReference type="InterPro" id="IPR017737">
    <property type="entry name" value="TssE1-like"/>
</dbReference>
<dbReference type="Gene3D" id="3.10.450.40">
    <property type="match status" value="1"/>
</dbReference>
<dbReference type="PANTHER" id="PTHR38595">
    <property type="entry name" value="CYTOPLASMIC PROTEIN-RELATED"/>
    <property type="match status" value="1"/>
</dbReference>
<dbReference type="Pfam" id="PF04965">
    <property type="entry name" value="GPW_gp25"/>
    <property type="match status" value="1"/>
</dbReference>
<dbReference type="SUPFAM" id="SSF160719">
    <property type="entry name" value="gpW/gp25-like"/>
    <property type="match status" value="1"/>
</dbReference>
<evidence type="ECO:0000313" key="2">
    <source>
        <dbReference type="EMBL" id="MDN8602178.1"/>
    </source>
</evidence>
<dbReference type="NCBIfam" id="TIGR03357">
    <property type="entry name" value="VI_zyme"/>
    <property type="match status" value="1"/>
</dbReference>
<sequence>MMKHQDRGLRASGSLFERISESARSPVPRPVSAEALQLSMRRNLLNILNTRPGSCRASPLLGVLDFNDAATTSQGFYAAIERAVKNCIEMHEPRIAHADVYMEKSNAGNGPLNLRVHITAYVDFQNISDVLEFSLLLDNSQHYLVD</sequence>
<dbReference type="InterPro" id="IPR007048">
    <property type="entry name" value="IraD/Gp25-like"/>
</dbReference>
<dbReference type="PANTHER" id="PTHR38595:SF2">
    <property type="entry name" value="TYPE VI SECRETION SYSTEM BASEPLATE SUBUNIT TSSE"/>
    <property type="match status" value="1"/>
</dbReference>
<name>A0ABT8Q1N3_9ENTR</name>
<comment type="caution">
    <text evidence="2">The sequence shown here is derived from an EMBL/GenBank/DDBJ whole genome shotgun (WGS) entry which is preliminary data.</text>
</comment>
<accession>A0ABT8Q1N3</accession>
<dbReference type="EMBL" id="JAUJYW010000015">
    <property type="protein sequence ID" value="MDN8602178.1"/>
    <property type="molecule type" value="Genomic_DNA"/>
</dbReference>
<keyword evidence="3" id="KW-1185">Reference proteome</keyword>
<dbReference type="Proteomes" id="UP001174867">
    <property type="component" value="Unassembled WGS sequence"/>
</dbReference>
<protein>
    <submittedName>
        <fullName evidence="2">Type VI secretion system baseplate subunit TssE</fullName>
    </submittedName>
</protein>
<reference evidence="2 3" key="1">
    <citation type="submission" date="2023-07" db="EMBL/GenBank/DDBJ databases">
        <title>Citrobacter selenititolerans sp. nov., isolated from seleniferous soil.</title>
        <authorList>
            <person name="Zhang S."/>
            <person name="Li K."/>
            <person name="Peng J."/>
            <person name="Wang H."/>
            <person name="Sun J."/>
            <person name="Guo Y."/>
        </authorList>
    </citation>
    <scope>NUCLEOTIDE SEQUENCE [LARGE SCALE GENOMIC DNA]</scope>
    <source>
        <strain evidence="2 3">S2-9</strain>
    </source>
</reference>
<proteinExistence type="predicted"/>
<dbReference type="InterPro" id="IPR053176">
    <property type="entry name" value="T6SS_TssE1-like"/>
</dbReference>
<organism evidence="2 3">
    <name type="scientific">Citrobacter enshiensis</name>
    <dbReference type="NCBI Taxonomy" id="2971264"/>
    <lineage>
        <taxon>Bacteria</taxon>
        <taxon>Pseudomonadati</taxon>
        <taxon>Pseudomonadota</taxon>
        <taxon>Gammaproteobacteria</taxon>
        <taxon>Enterobacterales</taxon>
        <taxon>Enterobacteriaceae</taxon>
        <taxon>Citrobacter</taxon>
    </lineage>
</organism>
<evidence type="ECO:0000313" key="3">
    <source>
        <dbReference type="Proteomes" id="UP001174867"/>
    </source>
</evidence>
<feature type="domain" description="IraD/Gp25-like" evidence="1">
    <location>
        <begin position="37"/>
        <end position="126"/>
    </location>
</feature>
<dbReference type="RefSeq" id="WP_301702829.1">
    <property type="nucleotide sequence ID" value="NZ_JAUJYW010000015.1"/>
</dbReference>